<dbReference type="Proteomes" id="UP000644507">
    <property type="component" value="Unassembled WGS sequence"/>
</dbReference>
<feature type="region of interest" description="Disordered" evidence="2">
    <location>
        <begin position="92"/>
        <end position="119"/>
    </location>
</feature>
<evidence type="ECO:0000313" key="4">
    <source>
        <dbReference type="Proteomes" id="UP000644507"/>
    </source>
</evidence>
<feature type="compositionally biased region" description="Polar residues" evidence="2">
    <location>
        <begin position="99"/>
        <end position="108"/>
    </location>
</feature>
<reference evidence="3" key="2">
    <citation type="submission" date="2020-09" db="EMBL/GenBank/DDBJ databases">
        <authorList>
            <person name="Sun Q."/>
            <person name="Kim S."/>
        </authorList>
    </citation>
    <scope>NUCLEOTIDE SEQUENCE</scope>
    <source>
        <strain evidence="3">KCTC 12988</strain>
    </source>
</reference>
<accession>A0A918TKJ7</accession>
<keyword evidence="4" id="KW-1185">Reference proteome</keyword>
<reference evidence="3" key="1">
    <citation type="journal article" date="2014" name="Int. J. Syst. Evol. Microbiol.">
        <title>Complete genome sequence of Corynebacterium casei LMG S-19264T (=DSM 44701T), isolated from a smear-ripened cheese.</title>
        <authorList>
            <consortium name="US DOE Joint Genome Institute (JGI-PGF)"/>
            <person name="Walter F."/>
            <person name="Albersmeier A."/>
            <person name="Kalinowski J."/>
            <person name="Ruckert C."/>
        </authorList>
    </citation>
    <scope>NUCLEOTIDE SEQUENCE</scope>
    <source>
        <strain evidence="3">KCTC 12988</strain>
    </source>
</reference>
<dbReference type="EMBL" id="BMXI01000005">
    <property type="protein sequence ID" value="GHC50315.1"/>
    <property type="molecule type" value="Genomic_DNA"/>
</dbReference>
<dbReference type="AlphaFoldDB" id="A0A918TKJ7"/>
<dbReference type="RefSeq" id="WP_189569284.1">
    <property type="nucleotide sequence ID" value="NZ_BMXI01000005.1"/>
</dbReference>
<proteinExistence type="predicted"/>
<protein>
    <submittedName>
        <fullName evidence="3">Uncharacterized protein</fullName>
    </submittedName>
</protein>
<gene>
    <name evidence="3" type="ORF">GCM10007100_15510</name>
</gene>
<comment type="caution">
    <text evidence="3">The sequence shown here is derived from an EMBL/GenBank/DDBJ whole genome shotgun (WGS) entry which is preliminary data.</text>
</comment>
<feature type="coiled-coil region" evidence="1">
    <location>
        <begin position="13"/>
        <end position="40"/>
    </location>
</feature>
<keyword evidence="1" id="KW-0175">Coiled coil</keyword>
<evidence type="ECO:0000256" key="2">
    <source>
        <dbReference type="SAM" id="MobiDB-lite"/>
    </source>
</evidence>
<evidence type="ECO:0000313" key="3">
    <source>
        <dbReference type="EMBL" id="GHC50315.1"/>
    </source>
</evidence>
<name>A0A918TKJ7_9BACT</name>
<sequence>MSNQLNTLANELSDEVGASLETLESRLRKVERELDLECLNLRDLVNSKDPEINRQLDALGTSISDLHESLSEVRGHLRTAAADGRQIAEATTELEESAPANSQKSNGVELSPEEIGRIRHDEEVTLSGIFRALFMADEPAQRANKKS</sequence>
<organism evidence="3 4">
    <name type="scientific">Roseibacillus persicicus</name>
    <dbReference type="NCBI Taxonomy" id="454148"/>
    <lineage>
        <taxon>Bacteria</taxon>
        <taxon>Pseudomonadati</taxon>
        <taxon>Verrucomicrobiota</taxon>
        <taxon>Verrucomicrobiia</taxon>
        <taxon>Verrucomicrobiales</taxon>
        <taxon>Verrucomicrobiaceae</taxon>
        <taxon>Roseibacillus</taxon>
    </lineage>
</organism>
<evidence type="ECO:0000256" key="1">
    <source>
        <dbReference type="SAM" id="Coils"/>
    </source>
</evidence>